<dbReference type="CDD" id="cd06261">
    <property type="entry name" value="TM_PBP2"/>
    <property type="match status" value="1"/>
</dbReference>
<feature type="domain" description="ABC transmembrane type-1" evidence="9">
    <location>
        <begin position="156"/>
        <end position="345"/>
    </location>
</feature>
<dbReference type="Pfam" id="PF00528">
    <property type="entry name" value="BPD_transp_1"/>
    <property type="match status" value="1"/>
</dbReference>
<evidence type="ECO:0000256" key="6">
    <source>
        <dbReference type="ARBA" id="ARBA00022989"/>
    </source>
</evidence>
<feature type="transmembrane region" description="Helical" evidence="8">
    <location>
        <begin position="93"/>
        <end position="115"/>
    </location>
</feature>
<evidence type="ECO:0000313" key="11">
    <source>
        <dbReference type="Proteomes" id="UP000715095"/>
    </source>
</evidence>
<keyword evidence="6 8" id="KW-1133">Transmembrane helix</keyword>
<gene>
    <name evidence="10" type="ORF">H6A60_00790</name>
</gene>
<organism evidence="10 11">
    <name type="scientific">Sutterella massiliensis</name>
    <dbReference type="NCBI Taxonomy" id="1816689"/>
    <lineage>
        <taxon>Bacteria</taxon>
        <taxon>Pseudomonadati</taxon>
        <taxon>Pseudomonadota</taxon>
        <taxon>Betaproteobacteria</taxon>
        <taxon>Burkholderiales</taxon>
        <taxon>Sutterellaceae</taxon>
        <taxon>Sutterella</taxon>
    </lineage>
</organism>
<keyword evidence="7 8" id="KW-0472">Membrane</keyword>
<comment type="similarity">
    <text evidence="2">Belongs to the binding-protein-dependent transport system permease family. HisMQ subfamily.</text>
</comment>
<feature type="transmembrane region" description="Helical" evidence="8">
    <location>
        <begin position="227"/>
        <end position="244"/>
    </location>
</feature>
<dbReference type="PANTHER" id="PTHR30614">
    <property type="entry name" value="MEMBRANE COMPONENT OF AMINO ACID ABC TRANSPORTER"/>
    <property type="match status" value="1"/>
</dbReference>
<name>A0ABS2DNW1_9BURK</name>
<dbReference type="Gene3D" id="1.10.3720.10">
    <property type="entry name" value="MetI-like"/>
    <property type="match status" value="1"/>
</dbReference>
<feature type="transmembrane region" description="Helical" evidence="8">
    <location>
        <begin position="28"/>
        <end position="52"/>
    </location>
</feature>
<evidence type="ECO:0000259" key="9">
    <source>
        <dbReference type="PROSITE" id="PS50928"/>
    </source>
</evidence>
<evidence type="ECO:0000256" key="7">
    <source>
        <dbReference type="ARBA" id="ARBA00023136"/>
    </source>
</evidence>
<evidence type="ECO:0000256" key="2">
    <source>
        <dbReference type="ARBA" id="ARBA00010072"/>
    </source>
</evidence>
<feature type="transmembrane region" description="Helical" evidence="8">
    <location>
        <begin position="201"/>
        <end position="221"/>
    </location>
</feature>
<dbReference type="EMBL" id="JACJJC010000001">
    <property type="protein sequence ID" value="MBM6703051.1"/>
    <property type="molecule type" value="Genomic_DNA"/>
</dbReference>
<dbReference type="InterPro" id="IPR035906">
    <property type="entry name" value="MetI-like_sf"/>
</dbReference>
<reference evidence="10 11" key="1">
    <citation type="journal article" date="2021" name="Sci. Rep.">
        <title>The distribution of antibiotic resistance genes in chicken gut microbiota commensals.</title>
        <authorList>
            <person name="Juricova H."/>
            <person name="Matiasovicova J."/>
            <person name="Kubasova T."/>
            <person name="Cejkova D."/>
            <person name="Rychlik I."/>
        </authorList>
    </citation>
    <scope>NUCLEOTIDE SEQUENCE [LARGE SCALE GENOMIC DNA]</scope>
    <source>
        <strain evidence="10 11">An829</strain>
    </source>
</reference>
<dbReference type="SUPFAM" id="SSF161098">
    <property type="entry name" value="MetI-like"/>
    <property type="match status" value="1"/>
</dbReference>
<feature type="transmembrane region" description="Helical" evidence="8">
    <location>
        <begin position="326"/>
        <end position="346"/>
    </location>
</feature>
<keyword evidence="3 8" id="KW-0813">Transport</keyword>
<feature type="transmembrane region" description="Helical" evidence="8">
    <location>
        <begin position="154"/>
        <end position="180"/>
    </location>
</feature>
<comment type="caution">
    <text evidence="10">The sequence shown here is derived from an EMBL/GenBank/DDBJ whole genome shotgun (WGS) entry which is preliminary data.</text>
</comment>
<keyword evidence="11" id="KW-1185">Reference proteome</keyword>
<dbReference type="PANTHER" id="PTHR30614:SF41">
    <property type="entry name" value="INNER MEMBRANE AMINO-ACID ABC TRANSPORTER PERMEASE PROTEIN YHDY"/>
    <property type="match status" value="1"/>
</dbReference>
<dbReference type="InterPro" id="IPR010065">
    <property type="entry name" value="AA_ABC_transptr_permease_3TM"/>
</dbReference>
<proteinExistence type="inferred from homology"/>
<sequence>MNPNCEASPVQSEGFGERIRSRFFYSPISSILSIGIGAALVLIAVLLFKWGILDAVWAPDLQMCRSTQGACWGFVAEKWRLILFGRFPYEEQWRAATATLLVVLMLIATAVPALWRKPRARCLLLGWVIVLGAFFVLMYGGVAGLSSVDTDMWGGLPLTIIVTLIGMGVSSPIGILLAIGRRSRLPAISFVSTAYIELVRGVPLITVLFVATFVFPLLLPSWMQIDAFWRVTWAIVLFQAAYMAETVRGGLQTVPQGQIHAAKSLGLTTVQCYVHVILPQALAAIIPAFVNSLISCFLDTSLVTIVSMYDLTGSLRLALGDAQWRAFFIEGYIFIAAVYFVSSFAVSRYSQWLERRVLGGQRHSSH</sequence>
<keyword evidence="4" id="KW-1003">Cell membrane</keyword>
<evidence type="ECO:0000256" key="5">
    <source>
        <dbReference type="ARBA" id="ARBA00022692"/>
    </source>
</evidence>
<feature type="transmembrane region" description="Helical" evidence="8">
    <location>
        <begin position="281"/>
        <end position="306"/>
    </location>
</feature>
<evidence type="ECO:0000256" key="4">
    <source>
        <dbReference type="ARBA" id="ARBA00022475"/>
    </source>
</evidence>
<dbReference type="InterPro" id="IPR000515">
    <property type="entry name" value="MetI-like"/>
</dbReference>
<dbReference type="NCBIfam" id="TIGR01726">
    <property type="entry name" value="HEQRo_perm_3TM"/>
    <property type="match status" value="1"/>
</dbReference>
<feature type="transmembrane region" description="Helical" evidence="8">
    <location>
        <begin position="122"/>
        <end position="142"/>
    </location>
</feature>
<dbReference type="InterPro" id="IPR043429">
    <property type="entry name" value="ArtM/GltK/GlnP/TcyL/YhdX-like"/>
</dbReference>
<accession>A0ABS2DNW1</accession>
<keyword evidence="5 8" id="KW-0812">Transmembrane</keyword>
<comment type="subcellular location">
    <subcellularLocation>
        <location evidence="1">Cell inner membrane</location>
        <topology evidence="1">Multi-pass membrane protein</topology>
    </subcellularLocation>
    <subcellularLocation>
        <location evidence="8">Cell membrane</location>
        <topology evidence="8">Multi-pass membrane protein</topology>
    </subcellularLocation>
</comment>
<evidence type="ECO:0000313" key="10">
    <source>
        <dbReference type="EMBL" id="MBM6703051.1"/>
    </source>
</evidence>
<evidence type="ECO:0000256" key="3">
    <source>
        <dbReference type="ARBA" id="ARBA00022448"/>
    </source>
</evidence>
<dbReference type="PROSITE" id="PS50928">
    <property type="entry name" value="ABC_TM1"/>
    <property type="match status" value="1"/>
</dbReference>
<evidence type="ECO:0000256" key="1">
    <source>
        <dbReference type="ARBA" id="ARBA00004429"/>
    </source>
</evidence>
<protein>
    <submittedName>
        <fullName evidence="10">Amino acid ABC transporter permease</fullName>
    </submittedName>
</protein>
<dbReference type="Proteomes" id="UP000715095">
    <property type="component" value="Unassembled WGS sequence"/>
</dbReference>
<evidence type="ECO:0000256" key="8">
    <source>
        <dbReference type="RuleBase" id="RU363032"/>
    </source>
</evidence>